<dbReference type="Pfam" id="PF00106">
    <property type="entry name" value="adh_short"/>
    <property type="match status" value="1"/>
</dbReference>
<reference evidence="6 7" key="1">
    <citation type="journal article" date="2015" name="Nat. Commun.">
        <title>Lucilia cuprina genome unlocks parasitic fly biology to underpin future interventions.</title>
        <authorList>
            <person name="Anstead C.A."/>
            <person name="Korhonen P.K."/>
            <person name="Young N.D."/>
            <person name="Hall R.S."/>
            <person name="Jex A.R."/>
            <person name="Murali S.C."/>
            <person name="Hughes D.S."/>
            <person name="Lee S.F."/>
            <person name="Perry T."/>
            <person name="Stroehlein A.J."/>
            <person name="Ansell B.R."/>
            <person name="Breugelmans B."/>
            <person name="Hofmann A."/>
            <person name="Qu J."/>
            <person name="Dugan S."/>
            <person name="Lee S.L."/>
            <person name="Chao H."/>
            <person name="Dinh H."/>
            <person name="Han Y."/>
            <person name="Doddapaneni H.V."/>
            <person name="Worley K.C."/>
            <person name="Muzny D.M."/>
            <person name="Ioannidis P."/>
            <person name="Waterhouse R.M."/>
            <person name="Zdobnov E.M."/>
            <person name="James P.J."/>
            <person name="Bagnall N.H."/>
            <person name="Kotze A.C."/>
            <person name="Gibbs R.A."/>
            <person name="Richards S."/>
            <person name="Batterham P."/>
            <person name="Gasser R.B."/>
        </authorList>
    </citation>
    <scope>NUCLEOTIDE SEQUENCE [LARGE SCALE GENOMIC DNA]</scope>
    <source>
        <strain evidence="6 7">LS</strain>
        <tissue evidence="6">Full body</tissue>
    </source>
</reference>
<protein>
    <recommendedName>
        <fullName evidence="8">Hydroxysteroid dehydrogenase-like protein 1</fullName>
    </recommendedName>
</protein>
<dbReference type="Gene3D" id="3.40.50.720">
    <property type="entry name" value="NAD(P)-binding Rossmann-like Domain"/>
    <property type="match status" value="1"/>
</dbReference>
<evidence type="ECO:0000256" key="5">
    <source>
        <dbReference type="ARBA" id="ARBA00038261"/>
    </source>
</evidence>
<evidence type="ECO:0000256" key="4">
    <source>
        <dbReference type="ARBA" id="ARBA00023128"/>
    </source>
</evidence>
<gene>
    <name evidence="6" type="ORF">FF38_08052</name>
</gene>
<dbReference type="GO" id="GO:0005739">
    <property type="term" value="C:mitochondrion"/>
    <property type="evidence" value="ECO:0007669"/>
    <property type="project" value="UniProtKB-SubCell"/>
</dbReference>
<dbReference type="PRINTS" id="PR00080">
    <property type="entry name" value="SDRFAMILY"/>
</dbReference>
<dbReference type="PANTHER" id="PTHR44889">
    <property type="entry name" value="INACTIVE HYDROXYSTEROID DEHYDROGENASE-LIKE PROTEIN 1"/>
    <property type="match status" value="1"/>
</dbReference>
<keyword evidence="3" id="KW-0560">Oxidoreductase</keyword>
<dbReference type="SUPFAM" id="SSF51735">
    <property type="entry name" value="NAD(P)-binding Rossmann-fold domains"/>
    <property type="match status" value="1"/>
</dbReference>
<dbReference type="EMBL" id="JRES01001454">
    <property type="protein sequence ID" value="KNC22805.1"/>
    <property type="molecule type" value="Genomic_DNA"/>
</dbReference>
<comment type="subcellular location">
    <subcellularLocation>
        <location evidence="1">Mitochondrion</location>
    </subcellularLocation>
</comment>
<proteinExistence type="inferred from homology"/>
<name>A0A0L0BRV1_LUCCU</name>
<evidence type="ECO:0000256" key="1">
    <source>
        <dbReference type="ARBA" id="ARBA00004173"/>
    </source>
</evidence>
<accession>A0A0L0BRV1</accession>
<comment type="similarity">
    <text evidence="5">Belongs to the short-chain dehydrogenases/reductases (SDR) family. 17-beta-HSD 3 subfamily.</text>
</comment>
<dbReference type="Proteomes" id="UP000037069">
    <property type="component" value="Unassembled WGS sequence"/>
</dbReference>
<evidence type="ECO:0008006" key="8">
    <source>
        <dbReference type="Google" id="ProtNLM"/>
    </source>
</evidence>
<dbReference type="InterPro" id="IPR002347">
    <property type="entry name" value="SDR_fam"/>
</dbReference>
<dbReference type="PROSITE" id="PS00061">
    <property type="entry name" value="ADH_SHORT"/>
    <property type="match status" value="1"/>
</dbReference>
<sequence>MFEGYLLSIGIYALFCYLYDNLKTPLYLLYYTWKQRHIQQEKYLKEKYGIWAAVTGSTDGIGKAYARELARLGFNIVLISRNESKLKAVAEEIENQYGVQICTVQCDFAKGVEVYNHLFKRLAENPIGILINNVGIGHSPPGPIGTFSPEHMWEVINVNIGAATHLSRHFINKWRKEKVKGLIVNISSGIELQPCPFGSVYGGSKAYMQSFTKALQEETKNLDITIQLCSPNFVVTKINSYSKKVMRGNLFIPQPEEYARWAVSTLGKVDETTGYFWHGIQNAIWKILPYRLRTALFVIIGKKLIDNLAEKDKNKKTHN</sequence>
<dbReference type="GO" id="GO:0016491">
    <property type="term" value="F:oxidoreductase activity"/>
    <property type="evidence" value="ECO:0007669"/>
    <property type="project" value="UniProtKB-KW"/>
</dbReference>
<keyword evidence="4" id="KW-0496">Mitochondrion</keyword>
<keyword evidence="2" id="KW-0521">NADP</keyword>
<dbReference type="InterPro" id="IPR036291">
    <property type="entry name" value="NAD(P)-bd_dom_sf"/>
</dbReference>
<dbReference type="CDD" id="cd05356">
    <property type="entry name" value="17beta-HSD1_like_SDR_c"/>
    <property type="match status" value="1"/>
</dbReference>
<organism evidence="6 7">
    <name type="scientific">Lucilia cuprina</name>
    <name type="common">Green bottle fly</name>
    <name type="synonym">Australian sheep blowfly</name>
    <dbReference type="NCBI Taxonomy" id="7375"/>
    <lineage>
        <taxon>Eukaryota</taxon>
        <taxon>Metazoa</taxon>
        <taxon>Ecdysozoa</taxon>
        <taxon>Arthropoda</taxon>
        <taxon>Hexapoda</taxon>
        <taxon>Insecta</taxon>
        <taxon>Pterygota</taxon>
        <taxon>Neoptera</taxon>
        <taxon>Endopterygota</taxon>
        <taxon>Diptera</taxon>
        <taxon>Brachycera</taxon>
        <taxon>Muscomorpha</taxon>
        <taxon>Oestroidea</taxon>
        <taxon>Calliphoridae</taxon>
        <taxon>Luciliinae</taxon>
        <taxon>Lucilia</taxon>
    </lineage>
</organism>
<dbReference type="FunFam" id="3.40.50.720:FF:000137">
    <property type="entry name" value="Hydroxysteroid (17-beta) dehydrogenase 3"/>
    <property type="match status" value="1"/>
</dbReference>
<keyword evidence="7" id="KW-1185">Reference proteome</keyword>
<comment type="caution">
    <text evidence="6">The sequence shown here is derived from an EMBL/GenBank/DDBJ whole genome shotgun (WGS) entry which is preliminary data.</text>
</comment>
<dbReference type="PRINTS" id="PR00081">
    <property type="entry name" value="GDHRDH"/>
</dbReference>
<evidence type="ECO:0000313" key="6">
    <source>
        <dbReference type="EMBL" id="KNC22805.1"/>
    </source>
</evidence>
<dbReference type="InterPro" id="IPR052149">
    <property type="entry name" value="17-beta-HSD3-like"/>
</dbReference>
<dbReference type="PIRSF" id="PIRSF000126">
    <property type="entry name" value="11-beta-HSD1"/>
    <property type="match status" value="1"/>
</dbReference>
<dbReference type="OrthoDB" id="5545019at2759"/>
<dbReference type="STRING" id="7375.A0A0L0BRV1"/>
<evidence type="ECO:0000256" key="2">
    <source>
        <dbReference type="ARBA" id="ARBA00022857"/>
    </source>
</evidence>
<dbReference type="PANTHER" id="PTHR44889:SF1">
    <property type="entry name" value="INACTIVE HYDROXYSTEROID DEHYDROGENASE-LIKE PROTEIN 1"/>
    <property type="match status" value="1"/>
</dbReference>
<dbReference type="OMA" id="MTAFPWR"/>
<evidence type="ECO:0000313" key="7">
    <source>
        <dbReference type="Proteomes" id="UP000037069"/>
    </source>
</evidence>
<dbReference type="AlphaFoldDB" id="A0A0L0BRV1"/>
<dbReference type="InterPro" id="IPR020904">
    <property type="entry name" value="Sc_DH/Rdtase_CS"/>
</dbReference>
<evidence type="ECO:0000256" key="3">
    <source>
        <dbReference type="ARBA" id="ARBA00023002"/>
    </source>
</evidence>